<dbReference type="Gene3D" id="3.90.350.10">
    <property type="entry name" value="Transposase Inhibitor Protein From Tn5, Chain A, domain 1"/>
    <property type="match status" value="1"/>
</dbReference>
<sequence length="471" mass="53498">MVLDFSGDVGLVGGFCYADVSQYMKDEFQFTDFGDKRLDDRLQRIGVALGGAPSESIPRACGDWASTKATYRFFDNENVTPEEILSSHKEEMKSRLKWVKKVLVVSDTTYLTFPSHPSKEGLGDIGNSKTDVEGVLVHSTIGVHPETRRMIGVMDQQVLVQDQEQDPTETCDTNGKDESIQLESEQDKWIRGDKEAIKMLPEETRPIFVHDRGADDFSLFKKLKEEGSGFVIRASQNRCIKTPSGQGNYLLDWSKNLPEIGQTEIHIQQQGNRKGRDATLSIQTGTCELLPPEKVPQDTSPCQVNVVRAEEIEKEEDPLLWVLLTTEPVEDFEDVLEVIEHYRKRWVIEDWHRALKTGCRIEERQLEKWERMEVLLSIYSVIAWKVLEIREIARTEGEIAPEEFLTETQIAVLEGKFPDLKGKGGKEYAVAIAKVGGYLDRSSDPPPGWIVTWRGFKKVLTWVEGYEILST</sequence>
<dbReference type="GO" id="GO:0006313">
    <property type="term" value="P:DNA transposition"/>
    <property type="evidence" value="ECO:0007669"/>
    <property type="project" value="InterPro"/>
</dbReference>
<dbReference type="EMBL" id="LHXS01000010">
    <property type="protein sequence ID" value="KXA97509.1"/>
    <property type="molecule type" value="Genomic_DNA"/>
</dbReference>
<comment type="caution">
    <text evidence="3">The sequence shown here is derived from an EMBL/GenBank/DDBJ whole genome shotgun (WGS) entry which is preliminary data.</text>
</comment>
<protein>
    <submittedName>
        <fullName evidence="3">Transposase</fullName>
    </submittedName>
</protein>
<dbReference type="InterPro" id="IPR054836">
    <property type="entry name" value="Tn5_transposase"/>
</dbReference>
<dbReference type="Proteomes" id="UP000070414">
    <property type="component" value="Unassembled WGS sequence"/>
</dbReference>
<dbReference type="InterPro" id="IPR038215">
    <property type="entry name" value="TN5-like_N_sf"/>
</dbReference>
<dbReference type="GO" id="GO:0003677">
    <property type="term" value="F:DNA binding"/>
    <property type="evidence" value="ECO:0007669"/>
    <property type="project" value="InterPro"/>
</dbReference>
<evidence type="ECO:0000259" key="2">
    <source>
        <dbReference type="Pfam" id="PF14706"/>
    </source>
</evidence>
<dbReference type="InterPro" id="IPR014737">
    <property type="entry name" value="Transposase_Tn5-like_C"/>
</dbReference>
<dbReference type="GO" id="GO:0004803">
    <property type="term" value="F:transposase activity"/>
    <property type="evidence" value="ECO:0007669"/>
    <property type="project" value="InterPro"/>
</dbReference>
<evidence type="ECO:0000313" key="4">
    <source>
        <dbReference type="Proteomes" id="UP000070414"/>
    </source>
</evidence>
<dbReference type="InterPro" id="IPR014735">
    <property type="entry name" value="Transposase_Tn5-like_N"/>
</dbReference>
<dbReference type="Gene3D" id="1.10.740.10">
    <property type="entry name" value="Transferase Inhibitor Protein From Tn5, Chain"/>
    <property type="match status" value="1"/>
</dbReference>
<dbReference type="InterPro" id="IPR047768">
    <property type="entry name" value="Tn5p-like"/>
</dbReference>
<name>A0A133UTL6_9EURY</name>
<evidence type="ECO:0000313" key="3">
    <source>
        <dbReference type="EMBL" id="KXA97509.1"/>
    </source>
</evidence>
<dbReference type="InterPro" id="IPR002559">
    <property type="entry name" value="Transposase_11"/>
</dbReference>
<dbReference type="SUPFAM" id="SSF53098">
    <property type="entry name" value="Ribonuclease H-like"/>
    <property type="match status" value="1"/>
</dbReference>
<dbReference type="AlphaFoldDB" id="A0A133UTL6"/>
<feature type="domain" description="Transposase IS4-like" evidence="1">
    <location>
        <begin position="200"/>
        <end position="379"/>
    </location>
</feature>
<dbReference type="Gene3D" id="1.10.246.40">
    <property type="entry name" value="Tn5 transposase, domain 1"/>
    <property type="match status" value="1"/>
</dbReference>
<dbReference type="Pfam" id="PF01609">
    <property type="entry name" value="DDE_Tnp_1"/>
    <property type="match status" value="1"/>
</dbReference>
<evidence type="ECO:0000259" key="1">
    <source>
        <dbReference type="Pfam" id="PF01609"/>
    </source>
</evidence>
<keyword evidence="4" id="KW-1185">Reference proteome</keyword>
<dbReference type="Pfam" id="PF14706">
    <property type="entry name" value="Tnp_DNA_bind"/>
    <property type="match status" value="1"/>
</dbReference>
<gene>
    <name evidence="3" type="ORF">AKJ38_00930</name>
</gene>
<dbReference type="PANTHER" id="PTHR37319">
    <property type="entry name" value="TRANSPOSASE"/>
    <property type="match status" value="1"/>
</dbReference>
<accession>A0A133UTL6</accession>
<feature type="domain" description="Transposase Tn5-like N-terminal" evidence="2">
    <location>
        <begin position="22"/>
        <end position="79"/>
    </location>
</feature>
<reference evidence="3 4" key="1">
    <citation type="journal article" date="2016" name="Sci. Rep.">
        <title>Metabolic traits of an uncultured archaeal lineage -MSBL1- from brine pools of the Red Sea.</title>
        <authorList>
            <person name="Mwirichia R."/>
            <person name="Alam I."/>
            <person name="Rashid M."/>
            <person name="Vinu M."/>
            <person name="Ba-Alawi W."/>
            <person name="Anthony Kamau A."/>
            <person name="Kamanda Ngugi D."/>
            <person name="Goker M."/>
            <person name="Klenk H.P."/>
            <person name="Bajic V."/>
            <person name="Stingl U."/>
        </authorList>
    </citation>
    <scope>NUCLEOTIDE SEQUENCE [LARGE SCALE GENOMIC DNA]</scope>
    <source>
        <strain evidence="3">SCGC-AAA259I14</strain>
    </source>
</reference>
<dbReference type="NCBIfam" id="NF033590">
    <property type="entry name" value="transpos_IS4_3"/>
    <property type="match status" value="1"/>
</dbReference>
<proteinExistence type="predicted"/>
<organism evidence="3 4">
    <name type="scientific">candidate division MSBL1 archaeon SCGC-AAA259I14</name>
    <dbReference type="NCBI Taxonomy" id="1698268"/>
    <lineage>
        <taxon>Archaea</taxon>
        <taxon>Methanobacteriati</taxon>
        <taxon>Methanobacteriota</taxon>
        <taxon>candidate division MSBL1</taxon>
    </lineage>
</organism>
<dbReference type="PANTHER" id="PTHR37319:SF1">
    <property type="entry name" value="TRANSPOSASE TN5 DIMERISATION DOMAIN-CONTAINING PROTEIN"/>
    <property type="match status" value="1"/>
</dbReference>
<dbReference type="InterPro" id="IPR012337">
    <property type="entry name" value="RNaseH-like_sf"/>
</dbReference>